<dbReference type="Pfam" id="PF00545">
    <property type="entry name" value="Ribonuclease"/>
    <property type="match status" value="1"/>
</dbReference>
<comment type="similarity">
    <text evidence="2 7">Belongs to the ribonuclease N1/T1 family.</text>
</comment>
<keyword evidence="7" id="KW-0255">Endonuclease</keyword>
<dbReference type="EC" id="3.1.27.-" evidence="7"/>
<feature type="active site" description="Proton acceptor" evidence="8">
    <location>
        <position position="119"/>
    </location>
</feature>
<feature type="transmembrane region" description="Helical" evidence="9">
    <location>
        <begin position="6"/>
        <end position="24"/>
    </location>
</feature>
<dbReference type="GO" id="GO:0016787">
    <property type="term" value="F:hydrolase activity"/>
    <property type="evidence" value="ECO:0007669"/>
    <property type="project" value="UniProtKB-KW"/>
</dbReference>
<accession>A0A0M6W9C5</accession>
<keyword evidence="5 7" id="KW-0540">Nuclease</keyword>
<dbReference type="InterPro" id="IPR001887">
    <property type="entry name" value="Barnase"/>
</dbReference>
<dbReference type="GO" id="GO:0004521">
    <property type="term" value="F:RNA endonuclease activity"/>
    <property type="evidence" value="ECO:0007669"/>
    <property type="project" value="UniProtKB-UniRule"/>
</dbReference>
<evidence type="ECO:0000256" key="7">
    <source>
        <dbReference type="PIRNR" id="PIRNR001013"/>
    </source>
</evidence>
<keyword evidence="9" id="KW-0472">Membrane</keyword>
<evidence type="ECO:0000256" key="8">
    <source>
        <dbReference type="PIRSR" id="PIRSR001013-1"/>
    </source>
</evidence>
<dbReference type="Gene3D" id="3.40.20.20">
    <property type="match status" value="2"/>
</dbReference>
<dbReference type="PRINTS" id="PR00117">
    <property type="entry name" value="BARNASE"/>
</dbReference>
<evidence type="ECO:0000256" key="4">
    <source>
        <dbReference type="ARBA" id="ARBA00022525"/>
    </source>
</evidence>
<dbReference type="AlphaFoldDB" id="A0A0M6W9C5"/>
<name>A0A0M6W9C5_9GAMM</name>
<evidence type="ECO:0000256" key="1">
    <source>
        <dbReference type="ARBA" id="ARBA00004613"/>
    </source>
</evidence>
<evidence type="ECO:0000256" key="9">
    <source>
        <dbReference type="SAM" id="Phobius"/>
    </source>
</evidence>
<evidence type="ECO:0000256" key="5">
    <source>
        <dbReference type="ARBA" id="ARBA00022722"/>
    </source>
</evidence>
<evidence type="ECO:0000256" key="3">
    <source>
        <dbReference type="ARBA" id="ARBA00022214"/>
    </source>
</evidence>
<dbReference type="InterPro" id="IPR016191">
    <property type="entry name" value="Ribonuclease/ribotoxin"/>
</dbReference>
<dbReference type="InterPro" id="IPR053753">
    <property type="entry name" value="RNase_N1/T1-like_sf"/>
</dbReference>
<gene>
    <name evidence="10" type="ORF">SOFFGTOCOR_0155</name>
</gene>
<evidence type="ECO:0000313" key="11">
    <source>
        <dbReference type="Proteomes" id="UP000242301"/>
    </source>
</evidence>
<dbReference type="PIRSF" id="PIRSF001013">
    <property type="entry name" value="Barnase"/>
    <property type="match status" value="1"/>
</dbReference>
<dbReference type="GO" id="GO:0005576">
    <property type="term" value="C:extracellular region"/>
    <property type="evidence" value="ECO:0007669"/>
    <property type="project" value="UniProtKB-SubCell"/>
</dbReference>
<evidence type="ECO:0000256" key="6">
    <source>
        <dbReference type="ARBA" id="ARBA00022801"/>
    </source>
</evidence>
<dbReference type="GO" id="GO:0003723">
    <property type="term" value="F:RNA binding"/>
    <property type="evidence" value="ECO:0007669"/>
    <property type="project" value="UniProtKB-UniRule"/>
</dbReference>
<keyword evidence="9" id="KW-0812">Transmembrane</keyword>
<proteinExistence type="inferred from homology"/>
<dbReference type="EMBL" id="CVRF01000001">
    <property type="protein sequence ID" value="CRK85595.1"/>
    <property type="molecule type" value="Genomic_DNA"/>
</dbReference>
<keyword evidence="11" id="KW-1185">Reference proteome</keyword>
<comment type="subcellular location">
    <subcellularLocation>
        <location evidence="1 7">Secreted</location>
    </subcellularLocation>
</comment>
<protein>
    <recommendedName>
        <fullName evidence="3 7">Ribonuclease</fullName>
        <ecNumber evidence="7">3.1.27.-</ecNumber>
    </recommendedName>
</protein>
<dbReference type="Proteomes" id="UP000242301">
    <property type="component" value="Unassembled WGS sequence"/>
</dbReference>
<dbReference type="SUPFAM" id="SSF53933">
    <property type="entry name" value="Microbial ribonucleases"/>
    <property type="match status" value="1"/>
</dbReference>
<dbReference type="InterPro" id="IPR000026">
    <property type="entry name" value="N1-like"/>
</dbReference>
<organism evidence="10 11">
    <name type="scientific">Candidatus Providencia siddallii</name>
    <dbReference type="NCBI Taxonomy" id="1715285"/>
    <lineage>
        <taxon>Bacteria</taxon>
        <taxon>Pseudomonadati</taxon>
        <taxon>Pseudomonadota</taxon>
        <taxon>Gammaproteobacteria</taxon>
        <taxon>Enterobacterales</taxon>
        <taxon>Morganellaceae</taxon>
        <taxon>Providencia</taxon>
    </lineage>
</organism>
<keyword evidence="6 7" id="KW-0378">Hydrolase</keyword>
<keyword evidence="9" id="KW-1133">Transmembrane helix</keyword>
<sequence>MKKIFFLNFIIISIIINIFLNFNLNINSIFKFKKTIKNSEDNKHLTIGEATSKKYVINYIKKYKKLPTFYITKKKALYAGWNAKKGDLCKILPNKAIGGDRFYNHYKLLPNIKNRKWYEADINYNCGKRGSERLLYSSDGIIFITNDHYHSFNRYN</sequence>
<feature type="active site" description="Proton donor" evidence="8">
    <location>
        <position position="148"/>
    </location>
</feature>
<evidence type="ECO:0000256" key="2">
    <source>
        <dbReference type="ARBA" id="ARBA00009006"/>
    </source>
</evidence>
<reference evidence="11" key="1">
    <citation type="submission" date="2015-05" db="EMBL/GenBank/DDBJ databases">
        <authorList>
            <person name="Manzano-Marin A."/>
        </authorList>
    </citation>
    <scope>NUCLEOTIDE SEQUENCE [LARGE SCALE GENOMIC DNA]</scope>
    <source>
        <strain evidence="11">officinalis</strain>
    </source>
</reference>
<evidence type="ECO:0000313" key="10">
    <source>
        <dbReference type="EMBL" id="CRK85595.1"/>
    </source>
</evidence>
<keyword evidence="4 7" id="KW-0964">Secreted</keyword>